<keyword evidence="2" id="KW-0472">Membrane</keyword>
<dbReference type="AlphaFoldDB" id="A0A165B158"/>
<feature type="transmembrane region" description="Helical" evidence="2">
    <location>
        <begin position="148"/>
        <end position="168"/>
    </location>
</feature>
<dbReference type="InParanoid" id="A0A165B158"/>
<keyword evidence="2" id="KW-1133">Transmembrane helix</keyword>
<dbReference type="OrthoDB" id="1708389at2759"/>
<feature type="compositionally biased region" description="Low complexity" evidence="1">
    <location>
        <begin position="27"/>
        <end position="38"/>
    </location>
</feature>
<organism evidence="3 4">
    <name type="scientific">Laetiporus sulphureus 93-53</name>
    <dbReference type="NCBI Taxonomy" id="1314785"/>
    <lineage>
        <taxon>Eukaryota</taxon>
        <taxon>Fungi</taxon>
        <taxon>Dikarya</taxon>
        <taxon>Basidiomycota</taxon>
        <taxon>Agaricomycotina</taxon>
        <taxon>Agaricomycetes</taxon>
        <taxon>Polyporales</taxon>
        <taxon>Laetiporus</taxon>
    </lineage>
</organism>
<proteinExistence type="predicted"/>
<feature type="region of interest" description="Disordered" evidence="1">
    <location>
        <begin position="460"/>
        <end position="534"/>
    </location>
</feature>
<feature type="region of interest" description="Disordered" evidence="1">
    <location>
        <begin position="1"/>
        <end position="41"/>
    </location>
</feature>
<dbReference type="STRING" id="1314785.A0A165B158"/>
<feature type="transmembrane region" description="Helical" evidence="2">
    <location>
        <begin position="180"/>
        <end position="203"/>
    </location>
</feature>
<protein>
    <submittedName>
        <fullName evidence="3">Uncharacterized protein</fullName>
    </submittedName>
</protein>
<gene>
    <name evidence="3" type="ORF">LAESUDRAFT_709421</name>
</gene>
<dbReference type="Proteomes" id="UP000076871">
    <property type="component" value="Unassembled WGS sequence"/>
</dbReference>
<keyword evidence="4" id="KW-1185">Reference proteome</keyword>
<name>A0A165B158_9APHY</name>
<dbReference type="PANTHER" id="PTHR38694:SF1">
    <property type="entry name" value="PEROXIN DOMAIN-CONTAINING PROTEIN"/>
    <property type="match status" value="1"/>
</dbReference>
<feature type="compositionally biased region" description="Basic and acidic residues" evidence="1">
    <location>
        <begin position="474"/>
        <end position="492"/>
    </location>
</feature>
<dbReference type="GeneID" id="63823748"/>
<dbReference type="RefSeq" id="XP_040757771.1">
    <property type="nucleotide sequence ID" value="XM_040906719.1"/>
</dbReference>
<evidence type="ECO:0000313" key="4">
    <source>
        <dbReference type="Proteomes" id="UP000076871"/>
    </source>
</evidence>
<evidence type="ECO:0000313" key="3">
    <source>
        <dbReference type="EMBL" id="KZT00031.1"/>
    </source>
</evidence>
<keyword evidence="2" id="KW-0812">Transmembrane</keyword>
<feature type="region of interest" description="Disordered" evidence="1">
    <location>
        <begin position="562"/>
        <end position="588"/>
    </location>
</feature>
<dbReference type="PANTHER" id="PTHR38694">
    <property type="entry name" value="CONSERVED EXPRESSED PROTEIN"/>
    <property type="match status" value="1"/>
</dbReference>
<dbReference type="InterPro" id="IPR021709">
    <property type="entry name" value="DUF3292"/>
</dbReference>
<reference evidence="3 4" key="1">
    <citation type="journal article" date="2016" name="Mol. Biol. Evol.">
        <title>Comparative Genomics of Early-Diverging Mushroom-Forming Fungi Provides Insights into the Origins of Lignocellulose Decay Capabilities.</title>
        <authorList>
            <person name="Nagy L.G."/>
            <person name="Riley R."/>
            <person name="Tritt A."/>
            <person name="Adam C."/>
            <person name="Daum C."/>
            <person name="Floudas D."/>
            <person name="Sun H."/>
            <person name="Yadav J.S."/>
            <person name="Pangilinan J."/>
            <person name="Larsson K.H."/>
            <person name="Matsuura K."/>
            <person name="Barry K."/>
            <person name="Labutti K."/>
            <person name="Kuo R."/>
            <person name="Ohm R.A."/>
            <person name="Bhattacharya S.S."/>
            <person name="Shirouzu T."/>
            <person name="Yoshinaga Y."/>
            <person name="Martin F.M."/>
            <person name="Grigoriev I.V."/>
            <person name="Hibbett D.S."/>
        </authorList>
    </citation>
    <scope>NUCLEOTIDE SEQUENCE [LARGE SCALE GENOMIC DNA]</scope>
    <source>
        <strain evidence="3 4">93-53</strain>
    </source>
</reference>
<evidence type="ECO:0000256" key="1">
    <source>
        <dbReference type="SAM" id="MobiDB-lite"/>
    </source>
</evidence>
<accession>A0A165B158</accession>
<dbReference type="EMBL" id="KV427700">
    <property type="protein sequence ID" value="KZT00031.1"/>
    <property type="molecule type" value="Genomic_DNA"/>
</dbReference>
<sequence length="726" mass="77792">MEDPALRPAGDLPPEYSEVPIDSAVSPATPRTALATAPDGNPLLQSDANVIAQTVELPPDPGASADIQLDLKDPEVRDIGWNRDLAHLPPTIVHGLSNEDLFTLIRRFNKQIYHVKAIPPPPLGQLDLEISENEEFSPDKLRAHLERFYMSIIIGIAAFGKHIARIRSWNEPRRTAGFTIAYYLAWFNNLLGALISMTLLVLIMHPPSRRYLFPPAPLAAVSAKSGNLQVPRAGTIGSGDSLSGAPEAHKGEAVEQEATNFVSGVASLAIGTATGQKVAPHAGQSEDVDAAKQEEGGIGAAMPEPTQIAAQTADATHVAQGARADGKHDATKTHVEAAMWETARPAMRALSDVVDTWERFGNALSPTPPFSHAPRLRLAAVVLSLMVAMTIVPSALFVKATTFGIGFAIFGQPIMTRSVHWITTRYPNWREALELRRTLLKGVPTNAQLTVTLLRIAEAHKTPLPPPPSTNKVTEGEEHSDPEAAVKERDYEFDASNYEVESAHADENAQQDSEADTDGNAGKPRSGNKLTKLLKGTGKATVSGALGIDHIKAKMGSEAAKRRLGAVPEDEDKVITSDGPTGSRVGVGDGPTTYAARMHGKRGYVVLVTSAASPFLSFVWEKDLKRNLASIAKTVAAAVKAGPGPEPEVPPGVFTIALKEVGGLRKVGGYGWKGKMVIGWALQREVVDGLEIEDEAGEKRVLTAIKGRDELFNRLIAVGGHSWECY</sequence>
<evidence type="ECO:0000256" key="2">
    <source>
        <dbReference type="SAM" id="Phobius"/>
    </source>
</evidence>
<dbReference type="Pfam" id="PF11696">
    <property type="entry name" value="DUF3292"/>
    <property type="match status" value="1"/>
</dbReference>